<gene>
    <name evidence="1" type="ORF">C4F50_22095</name>
</gene>
<proteinExistence type="predicted"/>
<protein>
    <submittedName>
        <fullName evidence="1">Uncharacterized protein</fullName>
    </submittedName>
</protein>
<name>A0ABR9TQG9_9FLAO</name>
<evidence type="ECO:0000313" key="2">
    <source>
        <dbReference type="Proteomes" id="UP000640614"/>
    </source>
</evidence>
<organism evidence="1 2">
    <name type="scientific">Flavobacterium hungaricum</name>
    <dbReference type="NCBI Taxonomy" id="2082725"/>
    <lineage>
        <taxon>Bacteria</taxon>
        <taxon>Pseudomonadati</taxon>
        <taxon>Bacteroidota</taxon>
        <taxon>Flavobacteriia</taxon>
        <taxon>Flavobacteriales</taxon>
        <taxon>Flavobacteriaceae</taxon>
        <taxon>Flavobacterium</taxon>
    </lineage>
</organism>
<reference evidence="1 2" key="1">
    <citation type="submission" date="2018-07" db="EMBL/GenBank/DDBJ databases">
        <title>Genome assembly of strain KB82.</title>
        <authorList>
            <person name="Kukolya J."/>
            <person name="Horvath B."/>
            <person name="Nagy I."/>
            <person name="Toth A."/>
        </authorList>
    </citation>
    <scope>NUCLEOTIDE SEQUENCE [LARGE SCALE GENOMIC DNA]</scope>
    <source>
        <strain evidence="1 2">Kb82</strain>
    </source>
</reference>
<dbReference type="Proteomes" id="UP000640614">
    <property type="component" value="Unassembled WGS sequence"/>
</dbReference>
<accession>A0ABR9TQG9</accession>
<comment type="caution">
    <text evidence="1">The sequence shown here is derived from an EMBL/GenBank/DDBJ whole genome shotgun (WGS) entry which is preliminary data.</text>
</comment>
<dbReference type="EMBL" id="PRDM01000005">
    <property type="protein sequence ID" value="MBE8727616.1"/>
    <property type="molecule type" value="Genomic_DNA"/>
</dbReference>
<evidence type="ECO:0000313" key="1">
    <source>
        <dbReference type="EMBL" id="MBE8727616.1"/>
    </source>
</evidence>
<keyword evidence="2" id="KW-1185">Reference proteome</keyword>
<dbReference type="RefSeq" id="WP_194140761.1">
    <property type="nucleotide sequence ID" value="NZ_PRDM01000005.1"/>
</dbReference>
<sequence>MKNKLRKIILNGFQYLYIVTDQYHSNTETNTLTIKVFLEGHKKTPLILDFLTIDHPYAGQQLKSGVALINKLSNTTEIVNLNEPKLIRQLILKGLQNGWTGIDLLEKQDGLLYLSAMGYEIEILKPNRNHEQL</sequence>